<gene>
    <name evidence="5" type="ORF">B0I71DRAFT_136998</name>
    <name evidence="4" type="ORF">YALI1_E23790g</name>
</gene>
<dbReference type="Pfam" id="PF00561">
    <property type="entry name" value="Abhydrolase_1"/>
    <property type="match status" value="1"/>
</dbReference>
<evidence type="ECO:0000313" key="4">
    <source>
        <dbReference type="EMBL" id="AOW05677.1"/>
    </source>
</evidence>
<organism evidence="4 6">
    <name type="scientific">Yarrowia lipolytica</name>
    <name type="common">Candida lipolytica</name>
    <dbReference type="NCBI Taxonomy" id="4952"/>
    <lineage>
        <taxon>Eukaryota</taxon>
        <taxon>Fungi</taxon>
        <taxon>Dikarya</taxon>
        <taxon>Ascomycota</taxon>
        <taxon>Saccharomycotina</taxon>
        <taxon>Dipodascomycetes</taxon>
        <taxon>Dipodascales</taxon>
        <taxon>Dipodascales incertae sedis</taxon>
        <taxon>Yarrowia</taxon>
    </lineage>
</organism>
<dbReference type="KEGG" id="yli:2911786"/>
<dbReference type="GeneID" id="2911786"/>
<reference evidence="4 6" key="1">
    <citation type="journal article" date="2016" name="PLoS ONE">
        <title>Sequence Assembly of Yarrowia lipolytica Strain W29/CLIB89 Shows Transposable Element Diversity.</title>
        <authorList>
            <person name="Magnan C."/>
            <person name="Yu J."/>
            <person name="Chang I."/>
            <person name="Jahn E."/>
            <person name="Kanomata Y."/>
            <person name="Wu J."/>
            <person name="Zeller M."/>
            <person name="Oakes M."/>
            <person name="Baldi P."/>
            <person name="Sandmeyer S."/>
        </authorList>
    </citation>
    <scope>NUCLEOTIDE SEQUENCE [LARGE SCALE GENOMIC DNA]</scope>
    <source>
        <strain evidence="4">CLIB89</strain>
        <strain evidence="6">CLIB89(W29)</strain>
    </source>
</reference>
<dbReference type="OMA" id="CHGFPGL"/>
<comment type="similarity">
    <text evidence="2">Belongs to the AB hydrolase superfamily. Epoxide hydrolase family.</text>
</comment>
<dbReference type="SUPFAM" id="SSF53474">
    <property type="entry name" value="alpha/beta-Hydrolases"/>
    <property type="match status" value="1"/>
</dbReference>
<dbReference type="AlphaFoldDB" id="A0A1D8NJ72"/>
<dbReference type="InterPro" id="IPR000073">
    <property type="entry name" value="AB_hydrolase_1"/>
</dbReference>
<evidence type="ECO:0000313" key="7">
    <source>
        <dbReference type="Proteomes" id="UP000256601"/>
    </source>
</evidence>
<dbReference type="RefSeq" id="XP_504164.1">
    <property type="nucleotide sequence ID" value="XM_504164.1"/>
</dbReference>
<keyword evidence="1 5" id="KW-0378">Hydrolase</keyword>
<feature type="domain" description="AB hydrolase-1" evidence="3">
    <location>
        <begin position="38"/>
        <end position="332"/>
    </location>
</feature>
<dbReference type="InterPro" id="IPR029058">
    <property type="entry name" value="AB_hydrolase_fold"/>
</dbReference>
<reference evidence="5 7" key="2">
    <citation type="submission" date="2018-07" db="EMBL/GenBank/DDBJ databases">
        <title>Draft Genome Assemblies for Five Robust Yarrowia lipolytica Strains Exhibiting High Lipid Production and Pentose Sugar Utilization and Sugar Alcohol Secretion from Undetoxified Lignocellulosic Biomass Hydrolysates.</title>
        <authorList>
            <consortium name="DOE Joint Genome Institute"/>
            <person name="Walker C."/>
            <person name="Ryu S."/>
            <person name="Na H."/>
            <person name="Zane M."/>
            <person name="LaButti K."/>
            <person name="Lipzen A."/>
            <person name="Haridas S."/>
            <person name="Barry K."/>
            <person name="Grigoriev I.V."/>
            <person name="Quarterman J."/>
            <person name="Slininger P."/>
            <person name="Dien B."/>
            <person name="Trinh C.T."/>
        </authorList>
    </citation>
    <scope>NUCLEOTIDE SEQUENCE [LARGE SCALE GENOMIC DNA]</scope>
    <source>
        <strain evidence="5 7">YB392</strain>
    </source>
</reference>
<dbReference type="VEuPathDB" id="FungiDB:YALI0_E19899g"/>
<dbReference type="PANTHER" id="PTHR43329">
    <property type="entry name" value="EPOXIDE HYDROLASE"/>
    <property type="match status" value="1"/>
</dbReference>
<evidence type="ECO:0000259" key="3">
    <source>
        <dbReference type="Pfam" id="PF00561"/>
    </source>
</evidence>
<dbReference type="EMBL" id="CP017557">
    <property type="protein sequence ID" value="AOW05677.1"/>
    <property type="molecule type" value="Genomic_DNA"/>
</dbReference>
<dbReference type="Proteomes" id="UP000256601">
    <property type="component" value="Unassembled WGS sequence"/>
</dbReference>
<protein>
    <submittedName>
        <fullName evidence="5">Alpha/Beta hydrolase protein</fullName>
    </submittedName>
</protein>
<dbReference type="Gene3D" id="3.40.50.1820">
    <property type="entry name" value="alpha/beta hydrolase"/>
    <property type="match status" value="1"/>
</dbReference>
<name>A0A1D8NJ72_YARLL</name>
<dbReference type="InterPro" id="IPR000639">
    <property type="entry name" value="Epox_hydrolase-like"/>
</dbReference>
<dbReference type="Proteomes" id="UP000182444">
    <property type="component" value="Chromosome 1E"/>
</dbReference>
<evidence type="ECO:0000313" key="5">
    <source>
        <dbReference type="EMBL" id="RDW22784.1"/>
    </source>
</evidence>
<evidence type="ECO:0000256" key="2">
    <source>
        <dbReference type="ARBA" id="ARBA00038334"/>
    </source>
</evidence>
<dbReference type="GO" id="GO:0016787">
    <property type="term" value="F:hydrolase activity"/>
    <property type="evidence" value="ECO:0007669"/>
    <property type="project" value="UniProtKB-KW"/>
</dbReference>
<dbReference type="eggNOG" id="KOG4178">
    <property type="taxonomic scope" value="Eukaryota"/>
</dbReference>
<dbReference type="PRINTS" id="PR00412">
    <property type="entry name" value="EPOXHYDRLASE"/>
</dbReference>
<dbReference type="VEuPathDB" id="FungiDB:YALI1_E23790g"/>
<evidence type="ECO:0000256" key="1">
    <source>
        <dbReference type="ARBA" id="ARBA00022801"/>
    </source>
</evidence>
<dbReference type="EMBL" id="KZ859151">
    <property type="protein sequence ID" value="RDW22784.1"/>
    <property type="molecule type" value="Genomic_DNA"/>
</dbReference>
<dbReference type="OrthoDB" id="408373at2759"/>
<sequence>MAHLTKEYYEPFHHDVILGGKRWHYLDIPPEGKDNGRVLVLVHGFPDFWYGWRHQIPVFRKRGHRIILPTLMGFPGSEVPEPPAMEEFEENEDGINIYTELGQEDDCRELHFYGFKFFADCMAELLKKLNIKSATFLGHDWGAHYVPKVWAYHPEIVDAISSACWYYQVPEPEWVPLTDFSDKWPTTKYQLQFGGDAVNNIGPGMIPFFLRRSYTVGANFDGEPDPEAPMHMTEEEFAVYEEHFSKEKRSLAGPFTYYRSRKLNWEQDKENFLDKGATKKDLTVNVPYLYIGSTNDIALIPEMSMHLDEYVEKGKLTREHVPTSHWALFEAPDQINKIYVDWLDKLDKTSKL</sequence>
<evidence type="ECO:0000313" key="6">
    <source>
        <dbReference type="Proteomes" id="UP000182444"/>
    </source>
</evidence>
<accession>A0A1D8NJ72</accession>
<proteinExistence type="inferred from homology"/>